<dbReference type="OrthoDB" id="582213at2"/>
<dbReference type="InterPro" id="IPR001387">
    <property type="entry name" value="Cro/C1-type_HTH"/>
</dbReference>
<organism evidence="4 5">
    <name type="scientific">Gloeothece citriformis (strain PCC 7424)</name>
    <name type="common">Cyanothece sp. (strain PCC 7424)</name>
    <dbReference type="NCBI Taxonomy" id="65393"/>
    <lineage>
        <taxon>Bacteria</taxon>
        <taxon>Bacillati</taxon>
        <taxon>Cyanobacteriota</taxon>
        <taxon>Cyanophyceae</taxon>
        <taxon>Oscillatoriophycideae</taxon>
        <taxon>Chroococcales</taxon>
        <taxon>Aphanothecaceae</taxon>
        <taxon>Gloeothece</taxon>
        <taxon>Gloeothece citriformis</taxon>
    </lineage>
</organism>
<proteinExistence type="predicted"/>
<dbReference type="Gene3D" id="1.10.260.40">
    <property type="entry name" value="lambda repressor-like DNA-binding domains"/>
    <property type="match status" value="1"/>
</dbReference>
<dbReference type="eggNOG" id="COG0576">
    <property type="taxonomic scope" value="Bacteria"/>
</dbReference>
<dbReference type="GO" id="GO:0042803">
    <property type="term" value="F:protein homodimerization activity"/>
    <property type="evidence" value="ECO:0007669"/>
    <property type="project" value="InterPro"/>
</dbReference>
<evidence type="ECO:0000259" key="3">
    <source>
        <dbReference type="PROSITE" id="PS50943"/>
    </source>
</evidence>
<evidence type="ECO:0000313" key="5">
    <source>
        <dbReference type="Proteomes" id="UP000002384"/>
    </source>
</evidence>
<evidence type="ECO:0000256" key="1">
    <source>
        <dbReference type="SAM" id="Coils"/>
    </source>
</evidence>
<dbReference type="Pfam" id="PF13443">
    <property type="entry name" value="HTH_26"/>
    <property type="match status" value="1"/>
</dbReference>
<dbReference type="AlphaFoldDB" id="B7KIN8"/>
<dbReference type="GO" id="GO:0006457">
    <property type="term" value="P:protein folding"/>
    <property type="evidence" value="ECO:0007669"/>
    <property type="project" value="InterPro"/>
</dbReference>
<evidence type="ECO:0000313" key="4">
    <source>
        <dbReference type="EMBL" id="ACK69444.1"/>
    </source>
</evidence>
<dbReference type="Proteomes" id="UP000002384">
    <property type="component" value="Chromosome"/>
</dbReference>
<dbReference type="GO" id="GO:0051087">
    <property type="term" value="F:protein-folding chaperone binding"/>
    <property type="evidence" value="ECO:0007669"/>
    <property type="project" value="InterPro"/>
</dbReference>
<dbReference type="InterPro" id="IPR010982">
    <property type="entry name" value="Lambda_DNA-bd_dom_sf"/>
</dbReference>
<dbReference type="CDD" id="cd00093">
    <property type="entry name" value="HTH_XRE"/>
    <property type="match status" value="1"/>
</dbReference>
<dbReference type="STRING" id="65393.PCC7424_0990"/>
<dbReference type="SUPFAM" id="SSF47413">
    <property type="entry name" value="lambda repressor-like DNA-binding domains"/>
    <property type="match status" value="1"/>
</dbReference>
<dbReference type="Pfam" id="PF01025">
    <property type="entry name" value="GrpE"/>
    <property type="match status" value="1"/>
</dbReference>
<dbReference type="PROSITE" id="PS50943">
    <property type="entry name" value="HTH_CROC1"/>
    <property type="match status" value="1"/>
</dbReference>
<feature type="coiled-coil region" evidence="1">
    <location>
        <begin position="87"/>
        <end position="139"/>
    </location>
</feature>
<accession>B7KIN8</accession>
<dbReference type="KEGG" id="cyc:PCC7424_0990"/>
<name>B7KIN8_GLOC7</name>
<evidence type="ECO:0000256" key="2">
    <source>
        <dbReference type="SAM" id="MobiDB-lite"/>
    </source>
</evidence>
<reference evidence="5" key="1">
    <citation type="journal article" date="2011" name="MBio">
        <title>Novel metabolic attributes of the genus Cyanothece, comprising a group of unicellular nitrogen-fixing Cyanobacteria.</title>
        <authorList>
            <person name="Bandyopadhyay A."/>
            <person name="Elvitigala T."/>
            <person name="Welsh E."/>
            <person name="Stockel J."/>
            <person name="Liberton M."/>
            <person name="Min H."/>
            <person name="Sherman L.A."/>
            <person name="Pakrasi H.B."/>
        </authorList>
    </citation>
    <scope>NUCLEOTIDE SEQUENCE [LARGE SCALE GENOMIC DNA]</scope>
    <source>
        <strain evidence="5">PCC 7424</strain>
    </source>
</reference>
<dbReference type="InterPro" id="IPR000740">
    <property type="entry name" value="GrpE"/>
</dbReference>
<feature type="domain" description="HTH cro/C1-type" evidence="3">
    <location>
        <begin position="24"/>
        <end position="69"/>
    </location>
</feature>
<dbReference type="SMART" id="SM00530">
    <property type="entry name" value="HTH_XRE"/>
    <property type="match status" value="1"/>
</dbReference>
<dbReference type="RefSeq" id="WP_012598391.1">
    <property type="nucleotide sequence ID" value="NC_011729.1"/>
</dbReference>
<gene>
    <name evidence="4" type="ordered locus">PCC7424_0990</name>
</gene>
<sequence>MNESLYHKNRQQLEDLMHQVGISSLKELSRLSGVSEWQLIRLEYGLILKIPVEILLKLSHTLNISLNDLLSQFDSGEVVSTPQLPEMGENTEELQALKQDYQRLQQQMEQQRESLTQEFQRLQQEMAQQKETLKEDFQQTSLQTLESWLVQWPTAAVSAQKNPKLPALKLLPLLKPMAMLLKQWGVEAIASVGELVPYDPHYHQLIQGEAQPGERVRVRYVGYRQGDKLLYRAKVSPIEPQPSPKLEENEGENESHSSPTTALDVPQTHPTTVLDVSEEAAAESESSPTTFLDVSEDDAVNPETSENMT</sequence>
<dbReference type="GO" id="GO:0000774">
    <property type="term" value="F:adenyl-nucleotide exchange factor activity"/>
    <property type="evidence" value="ECO:0007669"/>
    <property type="project" value="InterPro"/>
</dbReference>
<feature type="region of interest" description="Disordered" evidence="2">
    <location>
        <begin position="233"/>
        <end position="309"/>
    </location>
</feature>
<protein>
    <submittedName>
        <fullName evidence="4">Transcriptional regulator, XRE family</fullName>
    </submittedName>
</protein>
<dbReference type="EMBL" id="CP001291">
    <property type="protein sequence ID" value="ACK69444.1"/>
    <property type="molecule type" value="Genomic_DNA"/>
</dbReference>
<dbReference type="GO" id="GO:0003677">
    <property type="term" value="F:DNA binding"/>
    <property type="evidence" value="ECO:0007669"/>
    <property type="project" value="InterPro"/>
</dbReference>
<keyword evidence="5" id="KW-1185">Reference proteome</keyword>
<dbReference type="HOGENOM" id="CLU_078800_0_0_3"/>
<keyword evidence="1" id="KW-0175">Coiled coil</keyword>